<evidence type="ECO:0000259" key="2">
    <source>
        <dbReference type="Pfam" id="PF00496"/>
    </source>
</evidence>
<protein>
    <submittedName>
        <fullName evidence="3">Peptide/nickel transport system substrate-binding protein</fullName>
    </submittedName>
</protein>
<comment type="caution">
    <text evidence="3">The sequence shown here is derived from an EMBL/GenBank/DDBJ whole genome shotgun (WGS) entry which is preliminary data.</text>
</comment>
<dbReference type="SUPFAM" id="SSF53850">
    <property type="entry name" value="Periplasmic binding protein-like II"/>
    <property type="match status" value="1"/>
</dbReference>
<dbReference type="Gene3D" id="3.10.105.10">
    <property type="entry name" value="Dipeptide-binding Protein, Domain 3"/>
    <property type="match status" value="1"/>
</dbReference>
<organism evidence="3 4">
    <name type="scientific">Nocardiopsis metallicus</name>
    <dbReference type="NCBI Taxonomy" id="179819"/>
    <lineage>
        <taxon>Bacteria</taxon>
        <taxon>Bacillati</taxon>
        <taxon>Actinomycetota</taxon>
        <taxon>Actinomycetes</taxon>
        <taxon>Streptosporangiales</taxon>
        <taxon>Nocardiopsidaceae</taxon>
        <taxon>Nocardiopsis</taxon>
    </lineage>
</organism>
<dbReference type="EMBL" id="JACHDO010000001">
    <property type="protein sequence ID" value="MBB5493852.1"/>
    <property type="molecule type" value="Genomic_DNA"/>
</dbReference>
<evidence type="ECO:0000313" key="3">
    <source>
        <dbReference type="EMBL" id="MBB5493852.1"/>
    </source>
</evidence>
<evidence type="ECO:0000313" key="4">
    <source>
        <dbReference type="Proteomes" id="UP000579647"/>
    </source>
</evidence>
<dbReference type="InterPro" id="IPR039424">
    <property type="entry name" value="SBP_5"/>
</dbReference>
<reference evidence="3 4" key="1">
    <citation type="submission" date="2020-08" db="EMBL/GenBank/DDBJ databases">
        <title>Sequencing the genomes of 1000 actinobacteria strains.</title>
        <authorList>
            <person name="Klenk H.-P."/>
        </authorList>
    </citation>
    <scope>NUCLEOTIDE SEQUENCE [LARGE SCALE GENOMIC DNA]</scope>
    <source>
        <strain evidence="3 4">DSM 44598</strain>
    </source>
</reference>
<proteinExistence type="predicted"/>
<dbReference type="PANTHER" id="PTHR30290:SF62">
    <property type="entry name" value="OLIGOPEPTIDE ABC TRANSPORTER, PERIPLASMIC OLIGOPEPTIDE-BINDING PROTEIN"/>
    <property type="match status" value="1"/>
</dbReference>
<feature type="chain" id="PRO_5039102702" evidence="1">
    <location>
        <begin position="25"/>
        <end position="639"/>
    </location>
</feature>
<dbReference type="RefSeq" id="WP_246420483.1">
    <property type="nucleotide sequence ID" value="NZ_BAAAKM010000131.1"/>
</dbReference>
<dbReference type="AlphaFoldDB" id="A0A840WCF8"/>
<keyword evidence="4" id="KW-1185">Reference proteome</keyword>
<dbReference type="Proteomes" id="UP000579647">
    <property type="component" value="Unassembled WGS sequence"/>
</dbReference>
<dbReference type="Gene3D" id="3.40.190.10">
    <property type="entry name" value="Periplasmic binding protein-like II"/>
    <property type="match status" value="1"/>
</dbReference>
<dbReference type="PROSITE" id="PS51257">
    <property type="entry name" value="PROKAR_LIPOPROTEIN"/>
    <property type="match status" value="1"/>
</dbReference>
<dbReference type="GO" id="GO:0015833">
    <property type="term" value="P:peptide transport"/>
    <property type="evidence" value="ECO:0007669"/>
    <property type="project" value="TreeGrafter"/>
</dbReference>
<feature type="signal peptide" evidence="1">
    <location>
        <begin position="1"/>
        <end position="24"/>
    </location>
</feature>
<accession>A0A840WCF8</accession>
<dbReference type="CDD" id="cd08500">
    <property type="entry name" value="PBP2_NikA_DppA_OppA_like_4"/>
    <property type="match status" value="1"/>
</dbReference>
<keyword evidence="1" id="KW-0732">Signal</keyword>
<sequence length="639" mass="72561">MRKPFLAGAAAVMLATGCSFFSFDPDTESSDQIQGEGEAPMLATLVDSGDLPPLEERLPTEPLVVEPHEEIGRYGGEWNTAILGVHDWPWLGRTVAYENFVRWDPEWEESVPNIATEWEYNDDATELTVTIREGIRWSDGEPFTTDDILFALNDIFNNHDVSPMAAADPGDGEKVDDHTFTISWDEPNALWIENDFILYQLLEKPKHYLAEFHIDHNPDADELAAQEGYTDWIEMLDDKAGVLSSAQYWQNPDMPTIRAWQVVEPLADSGRMVVERNPYYWKVDTEGNQLPYIDRVNFHILQDEEVMLVRALNGEIDMHARHINTLGNRPTLAENRESGGYDFFEMVPGEMNTAMISLNLTHEDDGLRTIFNDKDFRIALSHAINRQDIIDVVYQEQGEPWQGAPRAESPFFNEELAKQYTEYDIDLANEILDEAGYSVENGVRVSPDGTPVRFSLSVPTDFRTDIVDSMEMVVGFWQDLDIDVDLNTEDRSLWQNNRENNTHDANVWSGDAGLMDAVHDPRWYGPLHSGESNFAIPWAQWYTSGGEDSRSIEPPQDVQDHMAMYDAIQGESDPDVRIELMKEFLAESQEQFYAMGISLTPPGYGIVANDFRNVPASMPSSSVYNDPGPTNPEQYFIEE</sequence>
<dbReference type="Pfam" id="PF00496">
    <property type="entry name" value="SBP_bac_5"/>
    <property type="match status" value="1"/>
</dbReference>
<name>A0A840WCF8_9ACTN</name>
<dbReference type="PANTHER" id="PTHR30290">
    <property type="entry name" value="PERIPLASMIC BINDING COMPONENT OF ABC TRANSPORTER"/>
    <property type="match status" value="1"/>
</dbReference>
<dbReference type="GO" id="GO:1904680">
    <property type="term" value="F:peptide transmembrane transporter activity"/>
    <property type="evidence" value="ECO:0007669"/>
    <property type="project" value="TreeGrafter"/>
</dbReference>
<feature type="domain" description="Solute-binding protein family 5" evidence="2">
    <location>
        <begin position="111"/>
        <end position="517"/>
    </location>
</feature>
<gene>
    <name evidence="3" type="ORF">HNR07_004989</name>
</gene>
<dbReference type="InterPro" id="IPR000914">
    <property type="entry name" value="SBP_5_dom"/>
</dbReference>
<evidence type="ECO:0000256" key="1">
    <source>
        <dbReference type="SAM" id="SignalP"/>
    </source>
</evidence>